<dbReference type="PANTHER" id="PTHR37610">
    <property type="entry name" value="CCHC-TYPE DOMAIN-CONTAINING PROTEIN"/>
    <property type="match status" value="1"/>
</dbReference>
<dbReference type="EMBL" id="JAIVGD010000003">
    <property type="protein sequence ID" value="KAH0775844.1"/>
    <property type="molecule type" value="Genomic_DNA"/>
</dbReference>
<evidence type="ECO:0000313" key="3">
    <source>
        <dbReference type="Proteomes" id="UP000826656"/>
    </source>
</evidence>
<gene>
    <name evidence="2" type="ORF">KY290_007255</name>
</gene>
<dbReference type="Pfam" id="PF13976">
    <property type="entry name" value="gag_pre-integrs"/>
    <property type="match status" value="1"/>
</dbReference>
<accession>A0ABQ7W702</accession>
<evidence type="ECO:0000313" key="2">
    <source>
        <dbReference type="EMBL" id="KAH0775844.1"/>
    </source>
</evidence>
<evidence type="ECO:0000259" key="1">
    <source>
        <dbReference type="PROSITE" id="PS50994"/>
    </source>
</evidence>
<dbReference type="PROSITE" id="PS50994">
    <property type="entry name" value="INTEGRASE"/>
    <property type="match status" value="1"/>
</dbReference>
<dbReference type="InterPro" id="IPR001584">
    <property type="entry name" value="Integrase_cat-core"/>
</dbReference>
<dbReference type="Pfam" id="PF14244">
    <property type="entry name" value="Retrotran_gag_3"/>
    <property type="match status" value="1"/>
</dbReference>
<comment type="caution">
    <text evidence="2">The sequence shown here is derived from an EMBL/GenBank/DDBJ whole genome shotgun (WGS) entry which is preliminary data.</text>
</comment>
<reference evidence="2 3" key="1">
    <citation type="journal article" date="2021" name="bioRxiv">
        <title>Chromosome-scale and haplotype-resolved genome assembly of a tetraploid potato cultivar.</title>
        <authorList>
            <person name="Sun H."/>
            <person name="Jiao W.-B."/>
            <person name="Krause K."/>
            <person name="Campoy J.A."/>
            <person name="Goel M."/>
            <person name="Folz-Donahue K."/>
            <person name="Kukat C."/>
            <person name="Huettel B."/>
            <person name="Schneeberger K."/>
        </authorList>
    </citation>
    <scope>NUCLEOTIDE SEQUENCE [LARGE SCALE GENOMIC DNA]</scope>
    <source>
        <strain evidence="2">SolTubOtavaFocal</strain>
        <tissue evidence="2">Leaves</tissue>
    </source>
</reference>
<sequence>MENYSLWSRSMLINLRAKSKVGFVLGTCKRSNYKLELEEQWEKCNCFVLAWIMNTVSKELLSGIVYADDAVTMWSDLKERFDKGHVKLDCFKLNGYPPDWKFKKKQPENFGSSYDQNGTGQMQRMKANQVRVDQGIMQDEFAPICRKEEVQGVRSQEKILHMLDKEEAGTSGINMAANMAGIPGHYFYNIDLSNEKVKGISKEVDGLYYLPSQTPHGEGKSNEMILMTHNSENLNNTLLWHNRLGHPSARVLQQLSLTSDIVDDMFGDLTKWQLIMFNKHIQRIRSDNGGEFFNKDCDDFLVSHGIIHESSCPYTPQ</sequence>
<name>A0ABQ7W702_SOLTU</name>
<feature type="domain" description="Integrase catalytic" evidence="1">
    <location>
        <begin position="211"/>
        <end position="317"/>
    </location>
</feature>
<dbReference type="Proteomes" id="UP000826656">
    <property type="component" value="Unassembled WGS sequence"/>
</dbReference>
<dbReference type="SUPFAM" id="SSF53098">
    <property type="entry name" value="Ribonuclease H-like"/>
    <property type="match status" value="1"/>
</dbReference>
<dbReference type="Gene3D" id="3.30.420.10">
    <property type="entry name" value="Ribonuclease H-like superfamily/Ribonuclease H"/>
    <property type="match status" value="1"/>
</dbReference>
<dbReference type="InterPro" id="IPR012337">
    <property type="entry name" value="RNaseH-like_sf"/>
</dbReference>
<keyword evidence="3" id="KW-1185">Reference proteome</keyword>
<organism evidence="2 3">
    <name type="scientific">Solanum tuberosum</name>
    <name type="common">Potato</name>
    <dbReference type="NCBI Taxonomy" id="4113"/>
    <lineage>
        <taxon>Eukaryota</taxon>
        <taxon>Viridiplantae</taxon>
        <taxon>Streptophyta</taxon>
        <taxon>Embryophyta</taxon>
        <taxon>Tracheophyta</taxon>
        <taxon>Spermatophyta</taxon>
        <taxon>Magnoliopsida</taxon>
        <taxon>eudicotyledons</taxon>
        <taxon>Gunneridae</taxon>
        <taxon>Pentapetalae</taxon>
        <taxon>asterids</taxon>
        <taxon>lamiids</taxon>
        <taxon>Solanales</taxon>
        <taxon>Solanaceae</taxon>
        <taxon>Solanoideae</taxon>
        <taxon>Solaneae</taxon>
        <taxon>Solanum</taxon>
    </lineage>
</organism>
<dbReference type="PANTHER" id="PTHR37610:SF85">
    <property type="entry name" value="REVERSE TRANSCRIPTASE DOMAIN-CONTAINING PROTEIN"/>
    <property type="match status" value="1"/>
</dbReference>
<dbReference type="InterPro" id="IPR025724">
    <property type="entry name" value="GAG-pre-integrase_dom"/>
</dbReference>
<dbReference type="InterPro" id="IPR029472">
    <property type="entry name" value="Copia-like_N"/>
</dbReference>
<protein>
    <recommendedName>
        <fullName evidence="1">Integrase catalytic domain-containing protein</fullName>
    </recommendedName>
</protein>
<proteinExistence type="predicted"/>
<dbReference type="InterPro" id="IPR036397">
    <property type="entry name" value="RNaseH_sf"/>
</dbReference>